<accession>A0ABP9M7J4</accession>
<evidence type="ECO:0000259" key="5">
    <source>
        <dbReference type="PROSITE" id="PS51071"/>
    </source>
</evidence>
<dbReference type="InterPro" id="IPR001347">
    <property type="entry name" value="SIS_dom"/>
</dbReference>
<dbReference type="EMBL" id="BAABKZ010000001">
    <property type="protein sequence ID" value="GAA5090087.1"/>
    <property type="molecule type" value="Genomic_DNA"/>
</dbReference>
<dbReference type="Gene3D" id="1.10.10.10">
    <property type="entry name" value="Winged helix-like DNA-binding domain superfamily/Winged helix DNA-binding domain"/>
    <property type="match status" value="1"/>
</dbReference>
<dbReference type="SUPFAM" id="SSF46689">
    <property type="entry name" value="Homeodomain-like"/>
    <property type="match status" value="1"/>
</dbReference>
<evidence type="ECO:0000256" key="1">
    <source>
        <dbReference type="ARBA" id="ARBA00023015"/>
    </source>
</evidence>
<dbReference type="PROSITE" id="PS51071">
    <property type="entry name" value="HTH_RPIR"/>
    <property type="match status" value="1"/>
</dbReference>
<feature type="region of interest" description="Disordered" evidence="4">
    <location>
        <begin position="288"/>
        <end position="313"/>
    </location>
</feature>
<gene>
    <name evidence="7" type="ORF">GCM10025760_15120</name>
</gene>
<dbReference type="Pfam" id="PF01380">
    <property type="entry name" value="SIS"/>
    <property type="match status" value="1"/>
</dbReference>
<comment type="caution">
    <text evidence="7">The sequence shown here is derived from an EMBL/GenBank/DDBJ whole genome shotgun (WGS) entry which is preliminary data.</text>
</comment>
<evidence type="ECO:0008006" key="9">
    <source>
        <dbReference type="Google" id="ProtNLM"/>
    </source>
</evidence>
<organism evidence="7 8">
    <name type="scientific">Microbacterium yannicii</name>
    <dbReference type="NCBI Taxonomy" id="671622"/>
    <lineage>
        <taxon>Bacteria</taxon>
        <taxon>Bacillati</taxon>
        <taxon>Actinomycetota</taxon>
        <taxon>Actinomycetes</taxon>
        <taxon>Micrococcales</taxon>
        <taxon>Microbacteriaceae</taxon>
        <taxon>Microbacterium</taxon>
    </lineage>
</organism>
<evidence type="ECO:0000313" key="8">
    <source>
        <dbReference type="Proteomes" id="UP001501407"/>
    </source>
</evidence>
<dbReference type="InterPro" id="IPR047640">
    <property type="entry name" value="RpiR-like"/>
</dbReference>
<name>A0ABP9M7J4_9MICO</name>
<dbReference type="Gene3D" id="3.40.50.10490">
    <property type="entry name" value="Glucose-6-phosphate isomerase like protein, domain 1"/>
    <property type="match status" value="1"/>
</dbReference>
<dbReference type="PROSITE" id="PS51464">
    <property type="entry name" value="SIS"/>
    <property type="match status" value="1"/>
</dbReference>
<evidence type="ECO:0000259" key="6">
    <source>
        <dbReference type="PROSITE" id="PS51464"/>
    </source>
</evidence>
<dbReference type="InterPro" id="IPR046348">
    <property type="entry name" value="SIS_dom_sf"/>
</dbReference>
<dbReference type="RefSeq" id="WP_194413286.1">
    <property type="nucleotide sequence ID" value="NZ_BAABKZ010000001.1"/>
</dbReference>
<dbReference type="SUPFAM" id="SSF53697">
    <property type="entry name" value="SIS domain"/>
    <property type="match status" value="1"/>
</dbReference>
<protein>
    <recommendedName>
        <fullName evidence="9">MurR/RpiR family transcriptional regulator</fullName>
    </recommendedName>
</protein>
<dbReference type="InterPro" id="IPR009057">
    <property type="entry name" value="Homeodomain-like_sf"/>
</dbReference>
<sequence>MQSHVAEPPLGGTIDHILSVLPSLIPSAQRVARICAERPQEVVDMSGADLAEAAGTSPATVSRTSQALGFRGFQHMRMLLIRDLGAAAQDEEARPQGTEGWLLTLADGAAGLLRSSLASVDPGAFDAAADAVARAPRVLVVGTGGSHPAAQAVAVNFIMNGRSCEAPSDGVVQQLTASVLGPGDVCLVVSSSGANSVTLASAAAAADAGATVIGVTGFARAPIAEHADLLLVGGARFQAWDRGTLGSGLVQLLLLTALQIAVAERMTDAAEKARAAVREEVLGIVAEDMPAESAEPGGEPDAAIDVRDGTAER</sequence>
<dbReference type="Pfam" id="PF01418">
    <property type="entry name" value="HTH_6"/>
    <property type="match status" value="1"/>
</dbReference>
<dbReference type="PANTHER" id="PTHR30514:SF1">
    <property type="entry name" value="HTH-TYPE TRANSCRIPTIONAL REGULATOR HEXR-RELATED"/>
    <property type="match status" value="1"/>
</dbReference>
<feature type="domain" description="HTH rpiR-type" evidence="5">
    <location>
        <begin position="11"/>
        <end position="87"/>
    </location>
</feature>
<keyword evidence="2" id="KW-0238">DNA-binding</keyword>
<dbReference type="Proteomes" id="UP001501407">
    <property type="component" value="Unassembled WGS sequence"/>
</dbReference>
<keyword evidence="1" id="KW-0805">Transcription regulation</keyword>
<dbReference type="InterPro" id="IPR035472">
    <property type="entry name" value="RpiR-like_SIS"/>
</dbReference>
<evidence type="ECO:0000313" key="7">
    <source>
        <dbReference type="EMBL" id="GAA5090087.1"/>
    </source>
</evidence>
<feature type="domain" description="SIS" evidence="6">
    <location>
        <begin position="128"/>
        <end position="272"/>
    </location>
</feature>
<dbReference type="InterPro" id="IPR036388">
    <property type="entry name" value="WH-like_DNA-bd_sf"/>
</dbReference>
<evidence type="ECO:0000256" key="4">
    <source>
        <dbReference type="SAM" id="MobiDB-lite"/>
    </source>
</evidence>
<dbReference type="PANTHER" id="PTHR30514">
    <property type="entry name" value="GLUCOKINASE"/>
    <property type="match status" value="1"/>
</dbReference>
<proteinExistence type="predicted"/>
<dbReference type="CDD" id="cd05013">
    <property type="entry name" value="SIS_RpiR"/>
    <property type="match status" value="1"/>
</dbReference>
<dbReference type="InterPro" id="IPR000281">
    <property type="entry name" value="HTH_RpiR"/>
</dbReference>
<reference evidence="8" key="1">
    <citation type="journal article" date="2019" name="Int. J. Syst. Evol. Microbiol.">
        <title>The Global Catalogue of Microorganisms (GCM) 10K type strain sequencing project: providing services to taxonomists for standard genome sequencing and annotation.</title>
        <authorList>
            <consortium name="The Broad Institute Genomics Platform"/>
            <consortium name="The Broad Institute Genome Sequencing Center for Infectious Disease"/>
            <person name="Wu L."/>
            <person name="Ma J."/>
        </authorList>
    </citation>
    <scope>NUCLEOTIDE SEQUENCE [LARGE SCALE GENOMIC DNA]</scope>
    <source>
        <strain evidence="8">JCM 18959</strain>
    </source>
</reference>
<evidence type="ECO:0000256" key="2">
    <source>
        <dbReference type="ARBA" id="ARBA00023125"/>
    </source>
</evidence>
<feature type="compositionally biased region" description="Basic and acidic residues" evidence="4">
    <location>
        <begin position="304"/>
        <end position="313"/>
    </location>
</feature>
<keyword evidence="8" id="KW-1185">Reference proteome</keyword>
<evidence type="ECO:0000256" key="3">
    <source>
        <dbReference type="ARBA" id="ARBA00023163"/>
    </source>
</evidence>
<keyword evidence="3" id="KW-0804">Transcription</keyword>